<evidence type="ECO:0000313" key="3">
    <source>
        <dbReference type="Proteomes" id="UP001432209"/>
    </source>
</evidence>
<dbReference type="RefSeq" id="WP_329074618.1">
    <property type="nucleotide sequence ID" value="NZ_CP109495.1"/>
</dbReference>
<evidence type="ECO:0000313" key="2">
    <source>
        <dbReference type="EMBL" id="WUX50962.1"/>
    </source>
</evidence>
<organism evidence="2 3">
    <name type="scientific">Streptomyces niveus</name>
    <name type="common">Streptomyces spheroides</name>
    <dbReference type="NCBI Taxonomy" id="193462"/>
    <lineage>
        <taxon>Bacteria</taxon>
        <taxon>Bacillati</taxon>
        <taxon>Actinomycetota</taxon>
        <taxon>Actinomycetes</taxon>
        <taxon>Kitasatosporales</taxon>
        <taxon>Streptomycetaceae</taxon>
        <taxon>Streptomyces</taxon>
    </lineage>
</organism>
<dbReference type="InterPro" id="IPR000073">
    <property type="entry name" value="AB_hydrolase_1"/>
</dbReference>
<dbReference type="Gene3D" id="3.40.50.1820">
    <property type="entry name" value="alpha/beta hydrolase"/>
    <property type="match status" value="1"/>
</dbReference>
<feature type="domain" description="AB hydrolase-1" evidence="1">
    <location>
        <begin position="54"/>
        <end position="160"/>
    </location>
</feature>
<dbReference type="EMBL" id="CP109495">
    <property type="protein sequence ID" value="WUX50962.1"/>
    <property type="molecule type" value="Genomic_DNA"/>
</dbReference>
<protein>
    <recommendedName>
        <fullName evidence="1">AB hydrolase-1 domain-containing protein</fullName>
    </recommendedName>
</protein>
<gene>
    <name evidence="2" type="ORF">OG442_05050</name>
</gene>
<dbReference type="SUPFAM" id="SSF53474">
    <property type="entry name" value="alpha/beta-Hydrolases"/>
    <property type="match status" value="1"/>
</dbReference>
<name>A0ABZ1ZWX4_STRNV</name>
<reference evidence="2" key="1">
    <citation type="submission" date="2022-10" db="EMBL/GenBank/DDBJ databases">
        <title>The complete genomes of actinobacterial strains from the NBC collection.</title>
        <authorList>
            <person name="Joergensen T.S."/>
            <person name="Alvarez Arevalo M."/>
            <person name="Sterndorff E.B."/>
            <person name="Faurdal D."/>
            <person name="Vuksanovic O."/>
            <person name="Mourched A.-S."/>
            <person name="Charusanti P."/>
            <person name="Shaw S."/>
            <person name="Blin K."/>
            <person name="Weber T."/>
        </authorList>
    </citation>
    <scope>NUCLEOTIDE SEQUENCE</scope>
    <source>
        <strain evidence="2">NBC_01432</strain>
    </source>
</reference>
<keyword evidence="3" id="KW-1185">Reference proteome</keyword>
<dbReference type="Pfam" id="PF12697">
    <property type="entry name" value="Abhydrolase_6"/>
    <property type="match status" value="1"/>
</dbReference>
<accession>A0ABZ1ZWX4</accession>
<evidence type="ECO:0000259" key="1">
    <source>
        <dbReference type="Pfam" id="PF12697"/>
    </source>
</evidence>
<proteinExistence type="predicted"/>
<sequence>MHAVNVAISRPDLLHSWVSDVAGIFEPDYVWHSQAQIWLTAGEGERTIGELFGAELPDRAATLVQWGIPAPAAGKVAAGQTAEMGEAILSLYRSARQPALADRGRDLAAAAARPGLVLVATEDHAVGSVAQRHRAAARAGARSATLTGLGHWWMLEDPARGAKVLAEFWEGLPA</sequence>
<dbReference type="Proteomes" id="UP001432209">
    <property type="component" value="Chromosome"/>
</dbReference>
<dbReference type="InterPro" id="IPR029058">
    <property type="entry name" value="AB_hydrolase_fold"/>
</dbReference>